<dbReference type="Pfam" id="PF00017">
    <property type="entry name" value="SH2"/>
    <property type="match status" value="1"/>
</dbReference>
<dbReference type="InterPro" id="IPR000980">
    <property type="entry name" value="SH2"/>
</dbReference>
<dbReference type="Pfam" id="PF02145">
    <property type="entry name" value="Rap_GAP"/>
    <property type="match status" value="1"/>
</dbReference>
<evidence type="ECO:0000256" key="2">
    <source>
        <dbReference type="ARBA" id="ARBA00022614"/>
    </source>
</evidence>
<dbReference type="EMBL" id="KB007840">
    <property type="protein sequence ID" value="ELR24032.1"/>
    <property type="molecule type" value="Genomic_DNA"/>
</dbReference>
<dbReference type="PROSITE" id="PS51450">
    <property type="entry name" value="LRR"/>
    <property type="match status" value="2"/>
</dbReference>
<feature type="compositionally biased region" description="Basic and acidic residues" evidence="5">
    <location>
        <begin position="211"/>
        <end position="221"/>
    </location>
</feature>
<dbReference type="InterPro" id="IPR035974">
    <property type="entry name" value="Rap/Ran-GAP_sf"/>
</dbReference>
<sequence>MDGSGVVNLNNGTEDNNWEPFREKVWATALAVAKLDPQSQPKNERDATFGMTAIPVHKFCASYLSSVGGTHTEVDQICLSVIFSDHGEEEEEFPLVSKKQWFHGKQSRQASERLLMESGREGDFLMRYSSVEGAFTVDYIKRQKICHFNNIRNDAGGGVCVLVGKTPEQQKAYKFTSMSAFITKNEHIFVNPCLNPRSHFQWLKLRIPDNPSERGAEAKADVDEDEEDSSDDEHEDPSQSKVPLEERIKNAIQNSFQKHKTTLSLKNLGMGPTLPLHICRLNYVVYLDLSRNKLTELPEDLSALRLLKRLNVSANKLTSLPGSIFASFPRLHSLIGAENQITEIPEGLFKATTLSYLDLSSNKISKARTRTTPPHTHHRTRTTAHAPCVPAAVNELTQLGFLELSNNQIDAVPALDKLEKLEELYVNDNQLREISGSLASLPALMHLDISSNQVTHIPKEILSLVSDNNAFCIVVDNNPLVEEDKSKLLALLQANKNRDRAESRTKGSRDILGVIRVNSEKLQDVATKSRSRAMPSEGSATLRPHKDKERGGGDDDGDGEGRSQGKSMWTNGFGFKIEEGRGPRPQSKDLHLQEHINVFDYRRYFYHQTVHANIIGNDKQLGQICISIQKEPTMSTMVNLGEQPYPVYRVLLRTKQNDRRLEIRAAEVKIRKKEKYARSDDLMDALKKLLQPFSPRHLWVIRDKRSHREFALLEDKLKSNCSKFGVIYGRDGQDETQMYNNEHGSEVFEDFLSSLGDRINMKGWDKYRGDFSNKADQKSLYTVFGDHEIMFHVMTYILMMKNTDQYGQQWERKRFIGNDIVVIVFYEGKKPLDPNIFVSNFNHVFALVVPEERNGTTYYALHMAYKVGVAESKPPLPEEAVWERGPEFREFLLTKLINAERCAMSATQFRRPQEKVRAELFENLQTKFPKKSARGIARSKATDDGSQISPEYLDKETADAIAQIRG</sequence>
<dbReference type="Gene3D" id="3.80.10.10">
    <property type="entry name" value="Ribonuclease Inhibitor"/>
    <property type="match status" value="2"/>
</dbReference>
<dbReference type="GO" id="GO:0051056">
    <property type="term" value="P:regulation of small GTPase mediated signal transduction"/>
    <property type="evidence" value="ECO:0007669"/>
    <property type="project" value="InterPro"/>
</dbReference>
<keyword evidence="9" id="KW-1185">Reference proteome</keyword>
<evidence type="ECO:0000313" key="8">
    <source>
        <dbReference type="EMBL" id="ELR24032.1"/>
    </source>
</evidence>
<dbReference type="VEuPathDB" id="AmoebaDB:ACA1_144230"/>
<evidence type="ECO:0000259" key="6">
    <source>
        <dbReference type="PROSITE" id="PS50001"/>
    </source>
</evidence>
<dbReference type="Proteomes" id="UP000011083">
    <property type="component" value="Unassembled WGS sequence"/>
</dbReference>
<evidence type="ECO:0000256" key="4">
    <source>
        <dbReference type="PROSITE-ProRule" id="PRU00191"/>
    </source>
</evidence>
<reference evidence="8 9" key="1">
    <citation type="journal article" date="2013" name="Genome Biol.">
        <title>Genome of Acanthamoeba castellanii highlights extensive lateral gene transfer and early evolution of tyrosine kinase signaling.</title>
        <authorList>
            <person name="Clarke M."/>
            <person name="Lohan A.J."/>
            <person name="Liu B."/>
            <person name="Lagkouvardos I."/>
            <person name="Roy S."/>
            <person name="Zafar N."/>
            <person name="Bertelli C."/>
            <person name="Schilde C."/>
            <person name="Kianianmomeni A."/>
            <person name="Burglin T.R."/>
            <person name="Frech C."/>
            <person name="Turcotte B."/>
            <person name="Kopec K.O."/>
            <person name="Synnott J.M."/>
            <person name="Choo C."/>
            <person name="Paponov I."/>
            <person name="Finkler A."/>
            <person name="Soon Heng Tan C."/>
            <person name="Hutchins A.P."/>
            <person name="Weinmeier T."/>
            <person name="Rattei T."/>
            <person name="Chu J.S."/>
            <person name="Gimenez G."/>
            <person name="Irimia M."/>
            <person name="Rigden D.J."/>
            <person name="Fitzpatrick D.A."/>
            <person name="Lorenzo-Morales J."/>
            <person name="Bateman A."/>
            <person name="Chiu C.H."/>
            <person name="Tang P."/>
            <person name="Hegemann P."/>
            <person name="Fromm H."/>
            <person name="Raoult D."/>
            <person name="Greub G."/>
            <person name="Miranda-Saavedra D."/>
            <person name="Chen N."/>
            <person name="Nash P."/>
            <person name="Ginger M.L."/>
            <person name="Horn M."/>
            <person name="Schaap P."/>
            <person name="Caler L."/>
            <person name="Loftus B."/>
        </authorList>
    </citation>
    <scope>NUCLEOTIDE SEQUENCE [LARGE SCALE GENOMIC DNA]</scope>
    <source>
        <strain evidence="8 9">Neff</strain>
    </source>
</reference>
<feature type="domain" description="SH2" evidence="6">
    <location>
        <begin position="101"/>
        <end position="209"/>
    </location>
</feature>
<dbReference type="PROSITE" id="PS50085">
    <property type="entry name" value="RAPGAP"/>
    <property type="match status" value="1"/>
</dbReference>
<dbReference type="InterPro" id="IPR050989">
    <property type="entry name" value="Rap1_Ran_GAP"/>
</dbReference>
<dbReference type="KEGG" id="acan:ACA1_144230"/>
<dbReference type="Pfam" id="PF00560">
    <property type="entry name" value="LRR_1"/>
    <property type="match status" value="1"/>
</dbReference>
<keyword evidence="2" id="KW-0433">Leucine-rich repeat</keyword>
<dbReference type="Gene3D" id="3.30.505.10">
    <property type="entry name" value="SH2 domain"/>
    <property type="match status" value="1"/>
</dbReference>
<dbReference type="SUPFAM" id="SSF111347">
    <property type="entry name" value="Rap/Ran-GAP"/>
    <property type="match status" value="1"/>
</dbReference>
<dbReference type="SMART" id="SM00252">
    <property type="entry name" value="SH2"/>
    <property type="match status" value="1"/>
</dbReference>
<accession>L8HFL0</accession>
<feature type="compositionally biased region" description="Acidic residues" evidence="5">
    <location>
        <begin position="222"/>
        <end position="235"/>
    </location>
</feature>
<feature type="compositionally biased region" description="Basic and acidic residues" evidence="5">
    <location>
        <begin position="544"/>
        <end position="563"/>
    </location>
</feature>
<keyword evidence="1" id="KW-0343">GTPase activation</keyword>
<dbReference type="InterPro" id="IPR032675">
    <property type="entry name" value="LRR_dom_sf"/>
</dbReference>
<dbReference type="InterPro" id="IPR001611">
    <property type="entry name" value="Leu-rich_rpt"/>
</dbReference>
<dbReference type="PROSITE" id="PS50001">
    <property type="entry name" value="SH2"/>
    <property type="match status" value="1"/>
</dbReference>
<dbReference type="InterPro" id="IPR003591">
    <property type="entry name" value="Leu-rich_rpt_typical-subtyp"/>
</dbReference>
<dbReference type="Pfam" id="PF13855">
    <property type="entry name" value="LRR_8"/>
    <property type="match status" value="1"/>
</dbReference>
<keyword evidence="3" id="KW-0677">Repeat</keyword>
<dbReference type="SUPFAM" id="SSF55550">
    <property type="entry name" value="SH2 domain"/>
    <property type="match status" value="1"/>
</dbReference>
<dbReference type="Gene3D" id="3.40.50.11210">
    <property type="entry name" value="Rap/Ran-GAP"/>
    <property type="match status" value="1"/>
</dbReference>
<dbReference type="GO" id="GO:0005096">
    <property type="term" value="F:GTPase activator activity"/>
    <property type="evidence" value="ECO:0007669"/>
    <property type="project" value="UniProtKB-KW"/>
</dbReference>
<gene>
    <name evidence="8" type="ORF">ACA1_144230</name>
</gene>
<feature type="region of interest" description="Disordered" evidence="5">
    <location>
        <begin position="211"/>
        <end position="245"/>
    </location>
</feature>
<evidence type="ECO:0000256" key="3">
    <source>
        <dbReference type="ARBA" id="ARBA00022737"/>
    </source>
</evidence>
<dbReference type="CDD" id="cd00173">
    <property type="entry name" value="SH2"/>
    <property type="match status" value="1"/>
</dbReference>
<dbReference type="OrthoDB" id="7451790at2759"/>
<evidence type="ECO:0000256" key="1">
    <source>
        <dbReference type="ARBA" id="ARBA00022468"/>
    </source>
</evidence>
<dbReference type="AlphaFoldDB" id="L8HFL0"/>
<name>L8HFL0_ACACF</name>
<evidence type="ECO:0000256" key="5">
    <source>
        <dbReference type="SAM" id="MobiDB-lite"/>
    </source>
</evidence>
<dbReference type="SMART" id="SM00364">
    <property type="entry name" value="LRR_BAC"/>
    <property type="match status" value="4"/>
</dbReference>
<evidence type="ECO:0000313" key="9">
    <source>
        <dbReference type="Proteomes" id="UP000011083"/>
    </source>
</evidence>
<keyword evidence="4" id="KW-0727">SH2 domain</keyword>
<proteinExistence type="predicted"/>
<dbReference type="PANTHER" id="PTHR15711">
    <property type="entry name" value="RAP GTPASE-ACTIVATING PROTEIN"/>
    <property type="match status" value="1"/>
</dbReference>
<dbReference type="InterPro" id="IPR036860">
    <property type="entry name" value="SH2_dom_sf"/>
</dbReference>
<feature type="region of interest" description="Disordered" evidence="5">
    <location>
        <begin position="932"/>
        <end position="952"/>
    </location>
</feature>
<organism evidence="8 9">
    <name type="scientific">Acanthamoeba castellanii (strain ATCC 30010 / Neff)</name>
    <dbReference type="NCBI Taxonomy" id="1257118"/>
    <lineage>
        <taxon>Eukaryota</taxon>
        <taxon>Amoebozoa</taxon>
        <taxon>Discosea</taxon>
        <taxon>Longamoebia</taxon>
        <taxon>Centramoebida</taxon>
        <taxon>Acanthamoebidae</taxon>
        <taxon>Acanthamoeba</taxon>
    </lineage>
</organism>
<feature type="domain" description="Rap-GAP" evidence="7">
    <location>
        <begin position="710"/>
        <end position="924"/>
    </location>
</feature>
<dbReference type="SMART" id="SM00369">
    <property type="entry name" value="LRR_TYP"/>
    <property type="match status" value="6"/>
</dbReference>
<dbReference type="RefSeq" id="XP_004353560.1">
    <property type="nucleotide sequence ID" value="XM_004353508.1"/>
</dbReference>
<dbReference type="InterPro" id="IPR000331">
    <property type="entry name" value="Rap/Ran_GAP_dom"/>
</dbReference>
<evidence type="ECO:0000259" key="7">
    <source>
        <dbReference type="PROSITE" id="PS50085"/>
    </source>
</evidence>
<feature type="region of interest" description="Disordered" evidence="5">
    <location>
        <begin position="523"/>
        <end position="570"/>
    </location>
</feature>
<dbReference type="SUPFAM" id="SSF52058">
    <property type="entry name" value="L domain-like"/>
    <property type="match status" value="1"/>
</dbReference>
<dbReference type="GeneID" id="14925032"/>
<protein>
    <submittedName>
        <fullName evidence="8">Rap/ranGAP domain containing protein</fullName>
    </submittedName>
</protein>